<evidence type="ECO:0000313" key="1">
    <source>
        <dbReference type="EMBL" id="TCN27941.1"/>
    </source>
</evidence>
<gene>
    <name evidence="1" type="ORF">EV146_101271</name>
</gene>
<keyword evidence="2" id="KW-1185">Reference proteome</keyword>
<dbReference type="EMBL" id="SLVV01000001">
    <property type="protein sequence ID" value="TCN27941.1"/>
    <property type="molecule type" value="Genomic_DNA"/>
</dbReference>
<dbReference type="OrthoDB" id="2706506at2"/>
<protein>
    <recommendedName>
        <fullName evidence="3">Hydrolase</fullName>
    </recommendedName>
</protein>
<dbReference type="AlphaFoldDB" id="A0A4R2BL81"/>
<comment type="caution">
    <text evidence="1">The sequence shown here is derived from an EMBL/GenBank/DDBJ whole genome shotgun (WGS) entry which is preliminary data.</text>
</comment>
<organism evidence="1 2">
    <name type="scientific">Mesobacillus foraminis</name>
    <dbReference type="NCBI Taxonomy" id="279826"/>
    <lineage>
        <taxon>Bacteria</taxon>
        <taxon>Bacillati</taxon>
        <taxon>Bacillota</taxon>
        <taxon>Bacilli</taxon>
        <taxon>Bacillales</taxon>
        <taxon>Bacillaceae</taxon>
        <taxon>Mesobacillus</taxon>
    </lineage>
</organism>
<accession>A0A4R2BL81</accession>
<evidence type="ECO:0000313" key="2">
    <source>
        <dbReference type="Proteomes" id="UP000295689"/>
    </source>
</evidence>
<name>A0A4R2BL81_9BACI</name>
<dbReference type="RefSeq" id="WP_121609651.1">
    <property type="nucleotide sequence ID" value="NZ_CP033044.1"/>
</dbReference>
<sequence length="111" mass="13024">MQELKKTFYVSITSGEVLMEPAEPEGQFKIEATDDEVELLRDLLNENYDSDLEGFVESHVPFKQYHENKSNPHYDNSMRKIYSMLYELGDKKTRDHISSMGLLEDENNNSW</sequence>
<dbReference type="Proteomes" id="UP000295689">
    <property type="component" value="Unassembled WGS sequence"/>
</dbReference>
<reference evidence="1 2" key="1">
    <citation type="journal article" date="2015" name="Stand. Genomic Sci.">
        <title>Genomic Encyclopedia of Bacterial and Archaeal Type Strains, Phase III: the genomes of soil and plant-associated and newly described type strains.</title>
        <authorList>
            <person name="Whitman W.B."/>
            <person name="Woyke T."/>
            <person name="Klenk H.P."/>
            <person name="Zhou Y."/>
            <person name="Lilburn T.G."/>
            <person name="Beck B.J."/>
            <person name="De Vos P."/>
            <person name="Vandamme P."/>
            <person name="Eisen J.A."/>
            <person name="Garrity G."/>
            <person name="Hugenholtz P."/>
            <person name="Kyrpides N.C."/>
        </authorList>
    </citation>
    <scope>NUCLEOTIDE SEQUENCE [LARGE SCALE GENOMIC DNA]</scope>
    <source>
        <strain evidence="1 2">CV53</strain>
    </source>
</reference>
<proteinExistence type="predicted"/>
<evidence type="ECO:0008006" key="3">
    <source>
        <dbReference type="Google" id="ProtNLM"/>
    </source>
</evidence>